<dbReference type="Proteomes" id="UP000294325">
    <property type="component" value="Chromosome"/>
</dbReference>
<keyword evidence="9 13" id="KW-1133">Transmembrane helix</keyword>
<dbReference type="KEGG" id="nwr:E3U44_12415"/>
<gene>
    <name evidence="15" type="primary">exbB</name>
    <name evidence="15" type="ORF">E3U44_12415</name>
</gene>
<dbReference type="AlphaFoldDB" id="A0A4V1AW32"/>
<feature type="transmembrane region" description="Helical" evidence="13">
    <location>
        <begin position="21"/>
        <end position="40"/>
    </location>
</feature>
<dbReference type="GO" id="GO:0022857">
    <property type="term" value="F:transmembrane transporter activity"/>
    <property type="evidence" value="ECO:0007669"/>
    <property type="project" value="InterPro"/>
</dbReference>
<proteinExistence type="inferred from homology"/>
<dbReference type="EMBL" id="CP038033">
    <property type="protein sequence ID" value="QBQ55225.1"/>
    <property type="molecule type" value="Genomic_DNA"/>
</dbReference>
<feature type="domain" description="MotA/TolQ/ExbB proton channel" evidence="14">
    <location>
        <begin position="185"/>
        <end position="267"/>
    </location>
</feature>
<evidence type="ECO:0000256" key="13">
    <source>
        <dbReference type="SAM" id="Phobius"/>
    </source>
</evidence>
<protein>
    <recommendedName>
        <fullName evidence="3">Biopolymer transport protein ExbB</fullName>
    </recommendedName>
</protein>
<evidence type="ECO:0000256" key="6">
    <source>
        <dbReference type="ARBA" id="ARBA00022519"/>
    </source>
</evidence>
<feature type="transmembrane region" description="Helical" evidence="13">
    <location>
        <begin position="197"/>
        <end position="218"/>
    </location>
</feature>
<evidence type="ECO:0000256" key="10">
    <source>
        <dbReference type="ARBA" id="ARBA00023136"/>
    </source>
</evidence>
<dbReference type="InterPro" id="IPR014164">
    <property type="entry name" value="TonB_ExbB_1"/>
</dbReference>
<dbReference type="InterPro" id="IPR050790">
    <property type="entry name" value="ExbB/TolQ_transport"/>
</dbReference>
<feature type="transmembrane region" description="Helical" evidence="13">
    <location>
        <begin position="238"/>
        <end position="263"/>
    </location>
</feature>
<dbReference type="PANTHER" id="PTHR30625:SF16">
    <property type="entry name" value="BIOPOLYMER TRANSPORT PROTEIN EXBB"/>
    <property type="match status" value="1"/>
</dbReference>
<keyword evidence="6" id="KW-0997">Cell inner membrane</keyword>
<keyword evidence="7 13" id="KW-0812">Transmembrane</keyword>
<dbReference type="RefSeq" id="WP_134358490.1">
    <property type="nucleotide sequence ID" value="NZ_CP038033.1"/>
</dbReference>
<keyword evidence="16" id="KW-1185">Reference proteome</keyword>
<feature type="transmembrane region" description="Helical" evidence="13">
    <location>
        <begin position="87"/>
        <end position="109"/>
    </location>
</feature>
<comment type="subunit">
    <text evidence="2">The accessory proteins ExbB and ExbD seem to form a complex with TonB.</text>
</comment>
<evidence type="ECO:0000256" key="11">
    <source>
        <dbReference type="ARBA" id="ARBA00024816"/>
    </source>
</evidence>
<evidence type="ECO:0000256" key="12">
    <source>
        <dbReference type="RuleBase" id="RU004057"/>
    </source>
</evidence>
<evidence type="ECO:0000256" key="2">
    <source>
        <dbReference type="ARBA" id="ARBA00011471"/>
    </source>
</evidence>
<keyword evidence="4 12" id="KW-0813">Transport</keyword>
<reference evidence="15 16" key="1">
    <citation type="submission" date="2019-03" db="EMBL/GenBank/DDBJ databases">
        <title>The genome sequence of Nitrosococcus wardiae strain D1FHST reveals the archetypal metabolic capacity of ammonia-oxidizing Gammaproteobacteria.</title>
        <authorList>
            <person name="Wang L."/>
            <person name="Lim C.K."/>
            <person name="Hanson T.E."/>
            <person name="Dang H."/>
            <person name="Klotz M.G."/>
        </authorList>
    </citation>
    <scope>NUCLEOTIDE SEQUENCE [LARGE SCALE GENOMIC DNA]</scope>
    <source>
        <strain evidence="15 16">D1FHS</strain>
    </source>
</reference>
<accession>A0A4V1AW32</accession>
<evidence type="ECO:0000256" key="8">
    <source>
        <dbReference type="ARBA" id="ARBA00022927"/>
    </source>
</evidence>
<evidence type="ECO:0000256" key="5">
    <source>
        <dbReference type="ARBA" id="ARBA00022475"/>
    </source>
</evidence>
<keyword evidence="8 12" id="KW-0653">Protein transport</keyword>
<dbReference type="Pfam" id="PF01618">
    <property type="entry name" value="MotA_ExbB"/>
    <property type="match status" value="1"/>
</dbReference>
<organism evidence="15 16">
    <name type="scientific">Nitrosococcus wardiae</name>
    <dbReference type="NCBI Taxonomy" id="1814290"/>
    <lineage>
        <taxon>Bacteria</taxon>
        <taxon>Pseudomonadati</taxon>
        <taxon>Pseudomonadota</taxon>
        <taxon>Gammaproteobacteria</taxon>
        <taxon>Chromatiales</taxon>
        <taxon>Chromatiaceae</taxon>
        <taxon>Nitrosococcus</taxon>
    </lineage>
</organism>
<evidence type="ECO:0000259" key="14">
    <source>
        <dbReference type="Pfam" id="PF01618"/>
    </source>
</evidence>
<evidence type="ECO:0000256" key="1">
    <source>
        <dbReference type="ARBA" id="ARBA00004429"/>
    </source>
</evidence>
<keyword evidence="5" id="KW-1003">Cell membrane</keyword>
<dbReference type="GO" id="GO:0017038">
    <property type="term" value="P:protein import"/>
    <property type="evidence" value="ECO:0007669"/>
    <property type="project" value="TreeGrafter"/>
</dbReference>
<comment type="similarity">
    <text evidence="12">Belongs to the exbB/tolQ family.</text>
</comment>
<evidence type="ECO:0000256" key="4">
    <source>
        <dbReference type="ARBA" id="ARBA00022448"/>
    </source>
</evidence>
<comment type="subcellular location">
    <subcellularLocation>
        <location evidence="1">Cell inner membrane</location>
        <topology evidence="1">Multi-pass membrane protein</topology>
    </subcellularLocation>
    <subcellularLocation>
        <location evidence="12">Membrane</location>
        <topology evidence="12">Multi-pass membrane protein</topology>
    </subcellularLocation>
</comment>
<name>A0A4V1AW32_9GAMM</name>
<evidence type="ECO:0000256" key="3">
    <source>
        <dbReference type="ARBA" id="ARBA00022093"/>
    </source>
</evidence>
<dbReference type="InterPro" id="IPR002898">
    <property type="entry name" value="MotA_ExbB_proton_chnl"/>
</dbReference>
<dbReference type="NCBIfam" id="TIGR02797">
    <property type="entry name" value="exbB"/>
    <property type="match status" value="1"/>
</dbReference>
<evidence type="ECO:0000313" key="15">
    <source>
        <dbReference type="EMBL" id="QBQ55225.1"/>
    </source>
</evidence>
<dbReference type="OrthoDB" id="9805133at2"/>
<dbReference type="PANTHER" id="PTHR30625">
    <property type="entry name" value="PROTEIN TOLQ"/>
    <property type="match status" value="1"/>
</dbReference>
<keyword evidence="10 13" id="KW-0472">Membrane</keyword>
<evidence type="ECO:0000256" key="9">
    <source>
        <dbReference type="ARBA" id="ARBA00022989"/>
    </source>
</evidence>
<sequence length="311" mass="33624">MKAVTLNVTRLLSRRRMFRFCWPYALWTILIVFWIQSAAWGQTEALAEASPSLEQTASVTSAKARVVDPATLPHDLSPWGMFLSADWVVKAVIIGLVFASIVTWTIGLAKSLELGMGKRRLRGTLAELGEARTLGEGMESLHHREGIVSLLADVVEKELDFFADSIPEKEGIKERIAAGLGRIEVAASRRISRGTGILATIGSTAPFVGLFGTVWGIMNSFIGISEAQTTNLAVVAPGIAEALLVTAIGLIAAIPAVVIYNLFARSTAGYRALLGDISSEVLQLVSRDLDQRQLASSAPEQRQPLLRNVME</sequence>
<evidence type="ECO:0000313" key="16">
    <source>
        <dbReference type="Proteomes" id="UP000294325"/>
    </source>
</evidence>
<dbReference type="GO" id="GO:0005886">
    <property type="term" value="C:plasma membrane"/>
    <property type="evidence" value="ECO:0007669"/>
    <property type="project" value="UniProtKB-SubCell"/>
</dbReference>
<evidence type="ECO:0000256" key="7">
    <source>
        <dbReference type="ARBA" id="ARBA00022692"/>
    </source>
</evidence>
<comment type="function">
    <text evidence="11">Involved in the TonB-dependent energy-dependent transport of various receptor-bound substrates. Protects ExbD from proteolytic degradation and functionally stabilizes TonB.</text>
</comment>